<feature type="region of interest" description="Disordered" evidence="1">
    <location>
        <begin position="41"/>
        <end position="62"/>
    </location>
</feature>
<organism evidence="2 3">
    <name type="scientific">Conger conger</name>
    <name type="common">Conger eel</name>
    <name type="synonym">Muraena conger</name>
    <dbReference type="NCBI Taxonomy" id="82655"/>
    <lineage>
        <taxon>Eukaryota</taxon>
        <taxon>Metazoa</taxon>
        <taxon>Chordata</taxon>
        <taxon>Craniata</taxon>
        <taxon>Vertebrata</taxon>
        <taxon>Euteleostomi</taxon>
        <taxon>Actinopterygii</taxon>
        <taxon>Neopterygii</taxon>
        <taxon>Teleostei</taxon>
        <taxon>Anguilliformes</taxon>
        <taxon>Congridae</taxon>
        <taxon>Conger</taxon>
    </lineage>
</organism>
<evidence type="ECO:0000313" key="2">
    <source>
        <dbReference type="EMBL" id="KAJ8284455.1"/>
    </source>
</evidence>
<evidence type="ECO:0000313" key="3">
    <source>
        <dbReference type="Proteomes" id="UP001152803"/>
    </source>
</evidence>
<proteinExistence type="predicted"/>
<accession>A0A9Q1DZ10</accession>
<gene>
    <name evidence="2" type="ORF">COCON_G00033050</name>
</gene>
<keyword evidence="3" id="KW-1185">Reference proteome</keyword>
<sequence length="92" mass="9479">MSGKGNAGHHLSGFPMPPYSYFFPHVLGGLSPPPLPGLPISGYSTPSPARKEEGVHSWTCSTGASSRPALRFPFGQLPVLAASVHDGDGGPP</sequence>
<reference evidence="2" key="1">
    <citation type="journal article" date="2023" name="Science">
        <title>Genome structures resolve the early diversification of teleost fishes.</title>
        <authorList>
            <person name="Parey E."/>
            <person name="Louis A."/>
            <person name="Montfort J."/>
            <person name="Bouchez O."/>
            <person name="Roques C."/>
            <person name="Iampietro C."/>
            <person name="Lluch J."/>
            <person name="Castinel A."/>
            <person name="Donnadieu C."/>
            <person name="Desvignes T."/>
            <person name="Floi Bucao C."/>
            <person name="Jouanno E."/>
            <person name="Wen M."/>
            <person name="Mejri S."/>
            <person name="Dirks R."/>
            <person name="Jansen H."/>
            <person name="Henkel C."/>
            <person name="Chen W.J."/>
            <person name="Zahm M."/>
            <person name="Cabau C."/>
            <person name="Klopp C."/>
            <person name="Thompson A.W."/>
            <person name="Robinson-Rechavi M."/>
            <person name="Braasch I."/>
            <person name="Lecointre G."/>
            <person name="Bobe J."/>
            <person name="Postlethwait J.H."/>
            <person name="Berthelot C."/>
            <person name="Roest Crollius H."/>
            <person name="Guiguen Y."/>
        </authorList>
    </citation>
    <scope>NUCLEOTIDE SEQUENCE</scope>
    <source>
        <strain evidence="2">Concon-B</strain>
    </source>
</reference>
<evidence type="ECO:0000256" key="1">
    <source>
        <dbReference type="SAM" id="MobiDB-lite"/>
    </source>
</evidence>
<comment type="caution">
    <text evidence="2">The sequence shown here is derived from an EMBL/GenBank/DDBJ whole genome shotgun (WGS) entry which is preliminary data.</text>
</comment>
<evidence type="ECO:0008006" key="4">
    <source>
        <dbReference type="Google" id="ProtNLM"/>
    </source>
</evidence>
<dbReference type="Proteomes" id="UP001152803">
    <property type="component" value="Unassembled WGS sequence"/>
</dbReference>
<dbReference type="OrthoDB" id="8957628at2759"/>
<name>A0A9Q1DZ10_CONCO</name>
<dbReference type="AlphaFoldDB" id="A0A9Q1DZ10"/>
<protein>
    <recommendedName>
        <fullName evidence="4">Retinoic acid receptor alpha</fullName>
    </recommendedName>
</protein>
<dbReference type="EMBL" id="JAFJMO010000002">
    <property type="protein sequence ID" value="KAJ8284455.1"/>
    <property type="molecule type" value="Genomic_DNA"/>
</dbReference>